<reference evidence="3 4" key="1">
    <citation type="submission" date="2018-12" db="EMBL/GenBank/DDBJ databases">
        <authorList>
            <person name="Yu L."/>
        </authorList>
    </citation>
    <scope>NUCLEOTIDE SEQUENCE [LARGE SCALE GENOMIC DNA]</scope>
    <source>
        <strain evidence="3 4">11S</strain>
    </source>
</reference>
<organism evidence="3 4">
    <name type="scientific">Halomonas nitroreducens</name>
    <dbReference type="NCBI Taxonomy" id="447425"/>
    <lineage>
        <taxon>Bacteria</taxon>
        <taxon>Pseudomonadati</taxon>
        <taxon>Pseudomonadota</taxon>
        <taxon>Gammaproteobacteria</taxon>
        <taxon>Oceanospirillales</taxon>
        <taxon>Halomonadaceae</taxon>
        <taxon>Halomonas</taxon>
    </lineage>
</organism>
<evidence type="ECO:0000256" key="1">
    <source>
        <dbReference type="SAM" id="Phobius"/>
    </source>
</evidence>
<dbReference type="AlphaFoldDB" id="A0A3S0JVY2"/>
<feature type="transmembrane region" description="Helical" evidence="1">
    <location>
        <begin position="218"/>
        <end position="239"/>
    </location>
</feature>
<keyword evidence="1" id="KW-1133">Transmembrane helix</keyword>
<feature type="transmembrane region" description="Helical" evidence="1">
    <location>
        <begin position="62"/>
        <end position="83"/>
    </location>
</feature>
<keyword evidence="1" id="KW-0472">Membrane</keyword>
<name>A0A3S0JVY2_9GAMM</name>
<dbReference type="GO" id="GO:0016020">
    <property type="term" value="C:membrane"/>
    <property type="evidence" value="ECO:0007669"/>
    <property type="project" value="TreeGrafter"/>
</dbReference>
<dbReference type="Pfam" id="PF01757">
    <property type="entry name" value="Acyl_transf_3"/>
    <property type="match status" value="1"/>
</dbReference>
<keyword evidence="4" id="KW-1185">Reference proteome</keyword>
<dbReference type="GO" id="GO:0009103">
    <property type="term" value="P:lipopolysaccharide biosynthetic process"/>
    <property type="evidence" value="ECO:0007669"/>
    <property type="project" value="TreeGrafter"/>
</dbReference>
<proteinExistence type="predicted"/>
<keyword evidence="3" id="KW-0012">Acyltransferase</keyword>
<feature type="transmembrane region" description="Helical" evidence="1">
    <location>
        <begin position="281"/>
        <end position="301"/>
    </location>
</feature>
<feature type="transmembrane region" description="Helical" evidence="1">
    <location>
        <begin position="188"/>
        <end position="206"/>
    </location>
</feature>
<feature type="transmembrane region" description="Helical" evidence="1">
    <location>
        <begin position="251"/>
        <end position="269"/>
    </location>
</feature>
<feature type="transmembrane region" description="Helical" evidence="1">
    <location>
        <begin position="393"/>
        <end position="410"/>
    </location>
</feature>
<keyword evidence="3" id="KW-0808">Transferase</keyword>
<feature type="domain" description="Acyltransferase 3" evidence="2">
    <location>
        <begin position="27"/>
        <end position="410"/>
    </location>
</feature>
<comment type="caution">
    <text evidence="3">The sequence shown here is derived from an EMBL/GenBank/DDBJ whole genome shotgun (WGS) entry which is preliminary data.</text>
</comment>
<dbReference type="InterPro" id="IPR050879">
    <property type="entry name" value="Acyltransferase_3"/>
</dbReference>
<keyword evidence="1" id="KW-0812">Transmembrane</keyword>
<feature type="transmembrane region" description="Helical" evidence="1">
    <location>
        <begin position="348"/>
        <end position="366"/>
    </location>
</feature>
<feature type="transmembrane region" description="Helical" evidence="1">
    <location>
        <begin position="104"/>
        <end position="127"/>
    </location>
</feature>
<dbReference type="PANTHER" id="PTHR23028">
    <property type="entry name" value="ACETYLTRANSFERASE"/>
    <property type="match status" value="1"/>
</dbReference>
<feature type="transmembrane region" description="Helical" evidence="1">
    <location>
        <begin position="31"/>
        <end position="50"/>
    </location>
</feature>
<dbReference type="GO" id="GO:0016747">
    <property type="term" value="F:acyltransferase activity, transferring groups other than amino-acyl groups"/>
    <property type="evidence" value="ECO:0007669"/>
    <property type="project" value="InterPro"/>
</dbReference>
<dbReference type="InterPro" id="IPR002656">
    <property type="entry name" value="Acyl_transf_3_dom"/>
</dbReference>
<protein>
    <submittedName>
        <fullName evidence="3">Acyltransferase</fullName>
    </submittedName>
</protein>
<evidence type="ECO:0000313" key="4">
    <source>
        <dbReference type="Proteomes" id="UP000267400"/>
    </source>
</evidence>
<accession>A0A3S0JVY2</accession>
<dbReference type="PANTHER" id="PTHR23028:SF53">
    <property type="entry name" value="ACYL_TRANSF_3 DOMAIN-CONTAINING PROTEIN"/>
    <property type="match status" value="1"/>
</dbReference>
<sequence>MSGSAADRSRDAGSRDRVQAPSKERFIGLEWLRFVLGLYIVIFHTLHNYPSISGWSHYITDIGFFSTSSFFVLSGFLLAHVYLDHHQSLREPARSFWIKRFANLYPIHIGALLLAMLVSTAVGKLAITPEDAAASIRFVIYDVNNDLGQTDPEALRHYMSDSELAVNLALNVSLLHAWNPLYLTFNPPSWSISALMGFYLVFPWAAPRLFRVRHVGRALALTNLLYLLPPLVVIALTDYGMPETGILHRNPLIRLPEFIAGILLCVLYSRWRRAGYRPGRGLCLAMALWVAVSVVVAVWLLGQGHAWYYLLHNGLLLPSQLMLILLMTRVRSPADPRLRQLARRLGGASLPMFALHVPLYVIFTRIEQVLAGEPSRCLDDVRGCLEAAGDSSLILYPVFLLVTVLFCVMFQERFVLRVREHLQRLLMGRLLPSARQQG</sequence>
<dbReference type="EMBL" id="RXNS01000010">
    <property type="protein sequence ID" value="RTR02942.1"/>
    <property type="molecule type" value="Genomic_DNA"/>
</dbReference>
<dbReference type="OrthoDB" id="9796461at2"/>
<feature type="transmembrane region" description="Helical" evidence="1">
    <location>
        <begin position="307"/>
        <end position="327"/>
    </location>
</feature>
<evidence type="ECO:0000313" key="3">
    <source>
        <dbReference type="EMBL" id="RTR02942.1"/>
    </source>
</evidence>
<dbReference type="RefSeq" id="WP_126484258.1">
    <property type="nucleotide sequence ID" value="NZ_RXNS01000010.1"/>
</dbReference>
<gene>
    <name evidence="3" type="ORF">EKG36_11665</name>
</gene>
<evidence type="ECO:0000259" key="2">
    <source>
        <dbReference type="Pfam" id="PF01757"/>
    </source>
</evidence>
<dbReference type="Proteomes" id="UP000267400">
    <property type="component" value="Unassembled WGS sequence"/>
</dbReference>